<dbReference type="InterPro" id="IPR007751">
    <property type="entry name" value="DUF676_lipase-like"/>
</dbReference>
<feature type="compositionally biased region" description="Acidic residues" evidence="5">
    <location>
        <begin position="820"/>
        <end position="845"/>
    </location>
</feature>
<evidence type="ECO:0000313" key="9">
    <source>
        <dbReference type="Proteomes" id="UP000537989"/>
    </source>
</evidence>
<evidence type="ECO:0000256" key="2">
    <source>
        <dbReference type="ARBA" id="ARBA00022737"/>
    </source>
</evidence>
<dbReference type="InterPro" id="IPR002110">
    <property type="entry name" value="Ankyrin_rpt"/>
</dbReference>
<dbReference type="Pfam" id="PF12796">
    <property type="entry name" value="Ank_2"/>
    <property type="match status" value="3"/>
</dbReference>
<dbReference type="PROSITE" id="PS50297">
    <property type="entry name" value="ANK_REP_REGION"/>
    <property type="match status" value="6"/>
</dbReference>
<feature type="compositionally biased region" description="Acidic residues" evidence="5">
    <location>
        <begin position="859"/>
        <end position="884"/>
    </location>
</feature>
<accession>A0AAN6HFG1</accession>
<comment type="caution">
    <text evidence="8">The sequence shown here is derived from an EMBL/GenBank/DDBJ whole genome shotgun (WGS) entry which is preliminary data.</text>
</comment>
<dbReference type="PANTHER" id="PTHR24198">
    <property type="entry name" value="ANKYRIN REPEAT AND PROTEIN KINASE DOMAIN-CONTAINING PROTEIN"/>
    <property type="match status" value="1"/>
</dbReference>
<evidence type="ECO:0000256" key="3">
    <source>
        <dbReference type="ARBA" id="ARBA00023043"/>
    </source>
</evidence>
<dbReference type="EMBL" id="JAAMOD010000142">
    <property type="protein sequence ID" value="KAF5238495.1"/>
    <property type="molecule type" value="Genomic_DNA"/>
</dbReference>
<dbReference type="Gene3D" id="1.25.40.20">
    <property type="entry name" value="Ankyrin repeat-containing domain"/>
    <property type="match status" value="3"/>
</dbReference>
<name>A0AAN6HFG1_FUSAU</name>
<evidence type="ECO:0000256" key="1">
    <source>
        <dbReference type="ARBA" id="ARBA00007920"/>
    </source>
</evidence>
<feature type="region of interest" description="Disordered" evidence="5">
    <location>
        <begin position="1080"/>
        <end position="1120"/>
    </location>
</feature>
<dbReference type="SUPFAM" id="SSF48403">
    <property type="entry name" value="Ankyrin repeat"/>
    <property type="match status" value="2"/>
</dbReference>
<feature type="compositionally biased region" description="Low complexity" evidence="5">
    <location>
        <begin position="1706"/>
        <end position="1720"/>
    </location>
</feature>
<feature type="region of interest" description="Disordered" evidence="5">
    <location>
        <begin position="1"/>
        <end position="27"/>
    </location>
</feature>
<evidence type="ECO:0000259" key="7">
    <source>
        <dbReference type="Pfam" id="PF24883"/>
    </source>
</evidence>
<dbReference type="Pfam" id="PF00023">
    <property type="entry name" value="Ank"/>
    <property type="match status" value="2"/>
</dbReference>
<feature type="compositionally biased region" description="Low complexity" evidence="5">
    <location>
        <begin position="1689"/>
        <end position="1699"/>
    </location>
</feature>
<dbReference type="InterPro" id="IPR056884">
    <property type="entry name" value="NPHP3-like_N"/>
</dbReference>
<evidence type="ECO:0000256" key="5">
    <source>
        <dbReference type="SAM" id="MobiDB-lite"/>
    </source>
</evidence>
<dbReference type="SMART" id="SM00248">
    <property type="entry name" value="ANK"/>
    <property type="match status" value="14"/>
</dbReference>
<dbReference type="Gene3D" id="3.40.50.1820">
    <property type="entry name" value="alpha/beta hydrolase"/>
    <property type="match status" value="1"/>
</dbReference>
<dbReference type="SUPFAM" id="SSF53474">
    <property type="entry name" value="alpha/beta-Hydrolases"/>
    <property type="match status" value="1"/>
</dbReference>
<feature type="region of interest" description="Disordered" evidence="5">
    <location>
        <begin position="1636"/>
        <end position="1765"/>
    </location>
</feature>
<feature type="region of interest" description="Disordered" evidence="5">
    <location>
        <begin position="1533"/>
        <end position="1566"/>
    </location>
</feature>
<sequence>MSIRRSATRRGPPPVAAPKPRKGYENVEQGVKQIYPGPSSDKKTDMDIVFVSGLGAHPVTSFRHADTGFNWVSDEDGIAREFQNARILLYHSESSWTGAIKVKQFLGNLAQTLLEGLKAKREVGLQTRTDNAEVNDQQNGAFIRPITFIGHSMGGLVIAKAVCIAAARPDLFPGMFENIAGCAFFGTPFEGAEAASLACMMSHVGELLSHVGEKGSASTASKLLELMRPGDEYLNELRKEFIRLSIKTDPKIQLYGFYEQHPTTIKDLSGMPQFLQALNIPLPKKVGEFVTRESAVLDGVMESMGLSANHRDLVKFKSSKDDQYMLVRGPLRRLISESGKCVKDRHKAIRRVDQLTVDKARRELEGASVKTKREAIKRNTTTSPWFFKEPEFIGWFAKPQEAEDVSLVKKCDCLWVRGRDGRGKTSAALSAIEKIEECVKDEDEDEQEPESTQVSHWQSSQVYLAYFFCDKAPEYGTAEELLKSLIYQIISKQPWASVHTKFLLQKKGTGREKAALLTIENLWQVLQDILSDDGFLGARMYFVINNLETLSPDAASTATLLSLLGSEAEHDGSGRRPLVRWMFTSGQSWEIDQALRKPLVRLVDLEDEKYGDQVQMELRKHAQKKVQELVEHKRYSKALVYFASSVIGQRAQNTQWIDITCDSLEDLPQHENDLQVRRLLERVPQELDSLLNAAWQDVFEKNRSKIGEIKELLRVLVLTYRDPTEAELGLLAGLQSSNEQVSELHDLILKCRPLIVLKTNEGGEPTVCFAFPVVKVHLLDNAHKLLGLTEDGVKLQHGILGFRAFSHITEAFGEFADEVADETQESVDGDEGNVESVADQEEVEDNQDHEATGTVDGNENNDDNASESSNDEEEEDEEYEDEDPEAPRLKNIALAYAVIYWLDHASQATADIAEALSLEDKFWERESKIRRRWLTELNRMTAVFDYFQRAQLTGLHVAAAIGFRNLVSALLDNGYAEDINTYDDLNNQPLHFAAYLGKSENVEELLNRGANIDAGQERDASTPLGMAAEAGDAKVMTQLLQRGADPNATSSGNGSVICLAIKSGNTEAVKLLVAHNVSLLSPEEEDDGSGAGEEGDKAGEEDEDEDEDDDEESDDEDDEEDIKAPLALAAMRADLSVFEFLISEYSEKLPASEFGVALVAAAEWGRTEAFTRLFNDFEQSQEDIQKALYEATRSKEGHWDIVTMILEKCPGLDCDKAFLFTAQGVDGDDEIRILEAMWEYTGGGISSESLDESLYEATDGENQRTIELLLRYGASANATGELYGNALTAAAFDGTIDIVRMLLDAGADINSDDGFALQTAAEHNHIDVVKLLLERGADINRLSTHDGMSAGTALQAAVENGNEEIVDVLLEHGADPNAGGGDNKYPIIGAAKKMENGIFKKLVHAKADVNVVGGSDDTTPLVEAAYYLPKESLELVLDSGADINHKDIFGNTALMLAAVKGDHESVELLLERGADVLIQDQDGDNALHKAYNSNHHETIMAVIGHVSKLMDAMRVAVESGDAGVAAVVRSVQSQGQELNYDDPPAEVKDESRRSSVYGGLPPDTPLETNKPAAANFHAEKIVVEEPQVAPVHGLAAQDPVNRPFIPPSFDSVQDLYSPATGILDFAHEPLFRRQSELGPISPTQSPGPIKRKPITGPQAMYKPYQPGSGDNVRHSTPPGSLANAFQAYQPGQQQQQQQQTPPPHEGQPFFSPPEAFAAPSQTSPEPGFVPYAPGVPGQARPEPGRKSSRTSFMGMKVPWSEHRFN</sequence>
<evidence type="ECO:0000256" key="4">
    <source>
        <dbReference type="PROSITE-ProRule" id="PRU00023"/>
    </source>
</evidence>
<dbReference type="Pfam" id="PF05057">
    <property type="entry name" value="DUF676"/>
    <property type="match status" value="1"/>
</dbReference>
<organism evidence="8 9">
    <name type="scientific">Fusarium austroamericanum</name>
    <dbReference type="NCBI Taxonomy" id="282268"/>
    <lineage>
        <taxon>Eukaryota</taxon>
        <taxon>Fungi</taxon>
        <taxon>Dikarya</taxon>
        <taxon>Ascomycota</taxon>
        <taxon>Pezizomycotina</taxon>
        <taxon>Sordariomycetes</taxon>
        <taxon>Hypocreomycetidae</taxon>
        <taxon>Hypocreales</taxon>
        <taxon>Nectriaceae</taxon>
        <taxon>Fusarium</taxon>
    </lineage>
</organism>
<gene>
    <name evidence="8" type="ORF">FAUST_5552</name>
</gene>
<dbReference type="Pfam" id="PF24883">
    <property type="entry name" value="NPHP3_N"/>
    <property type="match status" value="1"/>
</dbReference>
<feature type="repeat" description="ANK" evidence="4">
    <location>
        <begin position="1312"/>
        <end position="1344"/>
    </location>
</feature>
<feature type="repeat" description="ANK" evidence="4">
    <location>
        <begin position="1019"/>
        <end position="1051"/>
    </location>
</feature>
<dbReference type="InterPro" id="IPR029058">
    <property type="entry name" value="AB_hydrolase_fold"/>
</dbReference>
<feature type="region of interest" description="Disordered" evidence="5">
    <location>
        <begin position="820"/>
        <end position="886"/>
    </location>
</feature>
<feature type="domain" description="DUF676" evidence="6">
    <location>
        <begin position="136"/>
        <end position="194"/>
    </location>
</feature>
<proteinExistence type="inferred from homology"/>
<dbReference type="PROSITE" id="PS50088">
    <property type="entry name" value="ANK_REPEAT"/>
    <property type="match status" value="7"/>
</dbReference>
<feature type="repeat" description="ANK" evidence="4">
    <location>
        <begin position="1285"/>
        <end position="1314"/>
    </location>
</feature>
<dbReference type="InterPro" id="IPR036770">
    <property type="entry name" value="Ankyrin_rpt-contain_sf"/>
</dbReference>
<feature type="compositionally biased region" description="Acidic residues" evidence="5">
    <location>
        <begin position="1099"/>
        <end position="1120"/>
    </location>
</feature>
<reference evidence="8 9" key="1">
    <citation type="submission" date="2020-02" db="EMBL/GenBank/DDBJ databases">
        <title>Identification and distribution of gene clusters putatively required for synthesis of sphingolipid metabolism inhibitors in phylogenetically diverse species of the filamentous fungus Fusarium.</title>
        <authorList>
            <person name="Kim H.-S."/>
            <person name="Busman M."/>
            <person name="Brown D.W."/>
            <person name="Divon H."/>
            <person name="Uhlig S."/>
            <person name="Proctor R.H."/>
        </authorList>
    </citation>
    <scope>NUCLEOTIDE SEQUENCE [LARGE SCALE GENOMIC DNA]</scope>
    <source>
        <strain evidence="8 9">NRRL 2903</strain>
    </source>
</reference>
<dbReference type="Proteomes" id="UP000537989">
    <property type="component" value="Unassembled WGS sequence"/>
</dbReference>
<evidence type="ECO:0000259" key="6">
    <source>
        <dbReference type="Pfam" id="PF05057"/>
    </source>
</evidence>
<feature type="repeat" description="ANK" evidence="4">
    <location>
        <begin position="1349"/>
        <end position="1381"/>
    </location>
</feature>
<feature type="repeat" description="ANK" evidence="4">
    <location>
        <begin position="1416"/>
        <end position="1448"/>
    </location>
</feature>
<evidence type="ECO:0000313" key="8">
    <source>
        <dbReference type="EMBL" id="KAF5238495.1"/>
    </source>
</evidence>
<feature type="repeat" description="ANK" evidence="4">
    <location>
        <begin position="1449"/>
        <end position="1481"/>
    </location>
</feature>
<feature type="domain" description="Nephrocystin 3-like N-terminal" evidence="7">
    <location>
        <begin position="382"/>
        <end position="585"/>
    </location>
</feature>
<comment type="similarity">
    <text evidence="1">Belongs to the putative lipase ROG1 family.</text>
</comment>
<protein>
    <recommendedName>
        <fullName evidence="10">DUF676 domain-containing protein</fullName>
    </recommendedName>
</protein>
<keyword evidence="2" id="KW-0677">Repeat</keyword>
<evidence type="ECO:0008006" key="10">
    <source>
        <dbReference type="Google" id="ProtNLM"/>
    </source>
</evidence>
<keyword evidence="3 4" id="KW-0040">ANK repeat</keyword>
<dbReference type="PANTHER" id="PTHR24198:SF165">
    <property type="entry name" value="ANKYRIN REPEAT-CONTAINING PROTEIN-RELATED"/>
    <property type="match status" value="1"/>
</dbReference>
<keyword evidence="9" id="KW-1185">Reference proteome</keyword>
<feature type="repeat" description="ANK" evidence="4">
    <location>
        <begin position="985"/>
        <end position="1017"/>
    </location>
</feature>